<reference evidence="4" key="1">
    <citation type="submission" date="2016-10" db="EMBL/GenBank/DDBJ databases">
        <authorList>
            <person name="Varghese N."/>
            <person name="Submissions S."/>
        </authorList>
    </citation>
    <scope>NUCLEOTIDE SEQUENCE [LARGE SCALE GENOMIC DNA]</scope>
    <source>
        <strain evidence="4">DSM 24740</strain>
    </source>
</reference>
<proteinExistence type="predicted"/>
<evidence type="ECO:0000256" key="1">
    <source>
        <dbReference type="SAM" id="MobiDB-lite"/>
    </source>
</evidence>
<dbReference type="RefSeq" id="WP_090172984.1">
    <property type="nucleotide sequence ID" value="NZ_FOFB01000036.1"/>
</dbReference>
<name>A0A1H9NFK9_9BACT</name>
<keyword evidence="2" id="KW-0472">Membrane</keyword>
<evidence type="ECO:0000256" key="2">
    <source>
        <dbReference type="SAM" id="Phobius"/>
    </source>
</evidence>
<dbReference type="AlphaFoldDB" id="A0A1H9NFK9"/>
<evidence type="ECO:0000313" key="3">
    <source>
        <dbReference type="EMBL" id="SER34764.1"/>
    </source>
</evidence>
<protein>
    <submittedName>
        <fullName evidence="3">Uncharacterized protein</fullName>
    </submittedName>
</protein>
<feature type="transmembrane region" description="Helical" evidence="2">
    <location>
        <begin position="58"/>
        <end position="86"/>
    </location>
</feature>
<keyword evidence="2" id="KW-1133">Transmembrane helix</keyword>
<dbReference type="STRING" id="478744.SAMN05444359_13645"/>
<gene>
    <name evidence="3" type="ORF">SAMN05444359_13645</name>
</gene>
<feature type="region of interest" description="Disordered" evidence="1">
    <location>
        <begin position="1"/>
        <end position="28"/>
    </location>
</feature>
<dbReference type="EMBL" id="FOFB01000036">
    <property type="protein sequence ID" value="SER34764.1"/>
    <property type="molecule type" value="Genomic_DNA"/>
</dbReference>
<sequence>METNNQKEPENADSEKPTEPSPSASEELSSKAVAAYEWWDNLATFHPNDPLWLGGVKILVRVIGILVLLALSPLIILGFMFAFLAVA</sequence>
<organism evidence="3 4">
    <name type="scientific">Neolewinella agarilytica</name>
    <dbReference type="NCBI Taxonomy" id="478744"/>
    <lineage>
        <taxon>Bacteria</taxon>
        <taxon>Pseudomonadati</taxon>
        <taxon>Bacteroidota</taxon>
        <taxon>Saprospiria</taxon>
        <taxon>Saprospirales</taxon>
        <taxon>Lewinellaceae</taxon>
        <taxon>Neolewinella</taxon>
    </lineage>
</organism>
<accession>A0A1H9NFK9</accession>
<feature type="compositionally biased region" description="Basic and acidic residues" evidence="1">
    <location>
        <begin position="1"/>
        <end position="18"/>
    </location>
</feature>
<evidence type="ECO:0000313" key="4">
    <source>
        <dbReference type="Proteomes" id="UP000199021"/>
    </source>
</evidence>
<keyword evidence="2" id="KW-0812">Transmembrane</keyword>
<dbReference type="Proteomes" id="UP000199021">
    <property type="component" value="Unassembled WGS sequence"/>
</dbReference>
<keyword evidence="4" id="KW-1185">Reference proteome</keyword>
<dbReference type="InParanoid" id="A0A1H9NFK9"/>